<dbReference type="PANTHER" id="PTHR43742">
    <property type="entry name" value="TRIMETHYLAMINE-N-OXIDE REDUCTASE"/>
    <property type="match status" value="1"/>
</dbReference>
<accession>A0ABS9WIT0</accession>
<keyword evidence="4" id="KW-0411">Iron-sulfur</keyword>
<dbReference type="Gene3D" id="3.40.228.10">
    <property type="entry name" value="Dimethylsulfoxide Reductase, domain 2"/>
    <property type="match status" value="1"/>
</dbReference>
<evidence type="ECO:0000313" key="6">
    <source>
        <dbReference type="EMBL" id="MCI2242131.1"/>
    </source>
</evidence>
<dbReference type="InterPro" id="IPR050612">
    <property type="entry name" value="Prok_Mopterin_Oxidored"/>
</dbReference>
<keyword evidence="7" id="KW-1185">Reference proteome</keyword>
<gene>
    <name evidence="6" type="ORF">LPT13_07180</name>
</gene>
<dbReference type="Gene3D" id="2.40.40.20">
    <property type="match status" value="1"/>
</dbReference>
<dbReference type="Pfam" id="PF00384">
    <property type="entry name" value="Molybdopterin"/>
    <property type="match status" value="1"/>
</dbReference>
<comment type="similarity">
    <text evidence="1">Belongs to the prokaryotic molybdopterin-containing oxidoreductase family.</text>
</comment>
<dbReference type="InterPro" id="IPR009010">
    <property type="entry name" value="Asp_de-COase-like_dom_sf"/>
</dbReference>
<dbReference type="Gene3D" id="3.40.50.740">
    <property type="match status" value="2"/>
</dbReference>
<dbReference type="PROSITE" id="PS51669">
    <property type="entry name" value="4FE4S_MOW_BIS_MGD"/>
    <property type="match status" value="1"/>
</dbReference>
<dbReference type="InterPro" id="IPR006963">
    <property type="entry name" value="Mopterin_OxRdtase_4Fe-4S_dom"/>
</dbReference>
<evidence type="ECO:0000259" key="5">
    <source>
        <dbReference type="PROSITE" id="PS51669"/>
    </source>
</evidence>
<feature type="domain" description="4Fe-4S Mo/W bis-MGD-type" evidence="5">
    <location>
        <begin position="4"/>
        <end position="64"/>
    </location>
</feature>
<proteinExistence type="inferred from homology"/>
<dbReference type="SUPFAM" id="SSF53706">
    <property type="entry name" value="Formate dehydrogenase/DMSO reductase, domains 1-3"/>
    <property type="match status" value="1"/>
</dbReference>
<dbReference type="Pfam" id="PF01568">
    <property type="entry name" value="Molydop_binding"/>
    <property type="match status" value="1"/>
</dbReference>
<protein>
    <submittedName>
        <fullName evidence="6">Molybdopterin-dependent oxidoreductase</fullName>
    </submittedName>
</protein>
<evidence type="ECO:0000256" key="1">
    <source>
        <dbReference type="ARBA" id="ARBA00010312"/>
    </source>
</evidence>
<comment type="caution">
    <text evidence="6">The sequence shown here is derived from an EMBL/GenBank/DDBJ whole genome shotgun (WGS) entry which is preliminary data.</text>
</comment>
<evidence type="ECO:0000256" key="4">
    <source>
        <dbReference type="ARBA" id="ARBA00023014"/>
    </source>
</evidence>
<keyword evidence="2" id="KW-0479">Metal-binding</keyword>
<organism evidence="6 7">
    <name type="scientific">Adlercreutzia faecimuris</name>
    <dbReference type="NCBI Taxonomy" id="2897341"/>
    <lineage>
        <taxon>Bacteria</taxon>
        <taxon>Bacillati</taxon>
        <taxon>Actinomycetota</taxon>
        <taxon>Coriobacteriia</taxon>
        <taxon>Eggerthellales</taxon>
        <taxon>Eggerthellaceae</taxon>
        <taxon>Adlercreutzia</taxon>
    </lineage>
</organism>
<name>A0ABS9WIT0_9ACTN</name>
<evidence type="ECO:0000256" key="3">
    <source>
        <dbReference type="ARBA" id="ARBA00023004"/>
    </source>
</evidence>
<dbReference type="Proteomes" id="UP001430755">
    <property type="component" value="Unassembled WGS sequence"/>
</dbReference>
<dbReference type="EMBL" id="JAJMLW010000002">
    <property type="protein sequence ID" value="MCI2242131.1"/>
    <property type="molecule type" value="Genomic_DNA"/>
</dbReference>
<reference evidence="6" key="1">
    <citation type="submission" date="2021-11" db="EMBL/GenBank/DDBJ databases">
        <title>A Novel Adlercreutzia Species, isolated from a Allomyrina dichotoma larva feces.</title>
        <authorList>
            <person name="Suh M.K."/>
        </authorList>
    </citation>
    <scope>NUCLEOTIDE SEQUENCE</scope>
    <source>
        <strain evidence="6">JBNU-10</strain>
    </source>
</reference>
<evidence type="ECO:0000313" key="7">
    <source>
        <dbReference type="Proteomes" id="UP001430755"/>
    </source>
</evidence>
<sequence>MSEESFVYTACPGWGDHDYCALKTIVKDGKIERMERIVYSAPEEPDGHICQKGCLAGRQPYDPKRLKAPLKRVGERGSGIFEEISWDQALDEIGEKLCKIRDEHGPSSVVLWNLGAGVPAQYSFENLMPFRFANTFGVTVPLGSIGLDNGPFYAEFYNAGSEFPRTVIDPRIMVGTDLIYVWGCNPIENQMRCAQNLVRAREAGARIVDLGLIFDGTAGFADEFVAMKPASDGYLAMAMVNYILENDLQDDAYLLARTIAAYLVDDETGQLIRGEDGGSFYVWDAAAGAPAPVAAKRGAYPEGADIPLLGTYEVGGRRCSTALQKLKDGAAEYTFELAAEKCGISAEDAERLARDWVEAENAFILSGYGLRYRNSNETYRQFLLLGALTGRLGKPGSGVFEALQLQSWPLVFNDLPISCPDGVASVKSVPVRMAEWFARAEADDSPYKALIVCSGNPVHQQPDRQRWLDVVRDMELVVDYDVWLTDTGEIADYVLPDLMSFEREDLITGACYNHIILQEPAIEPQVDGHEPVWVFSELAKRVGLGDYFTLGIPEYIDIRLQTQYPLVAGIQPPVTYERLKQEKMIRAAAPPEPKYTPYLNPEEVMDNETGRMEVIYAEKLADLGMAVTRVLEPNKIGKSATYPYQLFTGRQRFFMQSSFTDDPITVKLSGGTPATRLNPAQAARLGLADGDTVEVFNDRGHVITRLVLDESVPDGTVHVWFGWRRRQFEEGTYAEITHQCAGQDSQGPLEDKWFADWLAAGHHPNPYVESMSSLTGSTDCYWDSWCDIRKFEGELTPNPQQTIVKEA</sequence>
<dbReference type="InterPro" id="IPR006657">
    <property type="entry name" value="MoPterin_dinucl-bd_dom"/>
</dbReference>
<dbReference type="PANTHER" id="PTHR43742:SF6">
    <property type="entry name" value="OXIDOREDUCTASE YYAE-RELATED"/>
    <property type="match status" value="1"/>
</dbReference>
<evidence type="ECO:0000256" key="2">
    <source>
        <dbReference type="ARBA" id="ARBA00022723"/>
    </source>
</evidence>
<dbReference type="SUPFAM" id="SSF50692">
    <property type="entry name" value="ADC-like"/>
    <property type="match status" value="1"/>
</dbReference>
<dbReference type="RefSeq" id="WP_242165047.1">
    <property type="nucleotide sequence ID" value="NZ_JAJMLW010000002.1"/>
</dbReference>
<keyword evidence="3" id="KW-0408">Iron</keyword>
<dbReference type="InterPro" id="IPR006656">
    <property type="entry name" value="Mopterin_OxRdtase"/>
</dbReference>